<dbReference type="SUPFAM" id="SSF52540">
    <property type="entry name" value="P-loop containing nucleoside triphosphate hydrolases"/>
    <property type="match status" value="1"/>
</dbReference>
<accession>A0A852TBF2</accession>
<dbReference type="InterPro" id="IPR001482">
    <property type="entry name" value="T2SS/T4SS_dom"/>
</dbReference>
<evidence type="ECO:0000313" key="3">
    <source>
        <dbReference type="EMBL" id="NYE05541.1"/>
    </source>
</evidence>
<dbReference type="AlphaFoldDB" id="A0A852TBF2"/>
<dbReference type="PANTHER" id="PTHR30486">
    <property type="entry name" value="TWITCHING MOTILITY PROTEIN PILT"/>
    <property type="match status" value="1"/>
</dbReference>
<evidence type="ECO:0000256" key="1">
    <source>
        <dbReference type="ARBA" id="ARBA00006611"/>
    </source>
</evidence>
<reference evidence="4" key="1">
    <citation type="submission" date="2020-07" db="EMBL/GenBank/DDBJ databases">
        <authorList>
            <person name="Partida-Martinez L."/>
            <person name="Huntemann M."/>
            <person name="Clum A."/>
            <person name="Wang J."/>
            <person name="Palaniappan K."/>
            <person name="Ritter S."/>
            <person name="Chen I.-M."/>
            <person name="Stamatis D."/>
            <person name="Reddy T."/>
            <person name="O'Malley R."/>
            <person name="Daum C."/>
            <person name="Shapiro N."/>
            <person name="Ivanova N."/>
            <person name="Kyrpides N."/>
            <person name="Woyke T."/>
        </authorList>
    </citation>
    <scope>NUCLEOTIDE SEQUENCE [LARGE SCALE GENOMIC DNA]</scope>
    <source>
        <strain evidence="4">AT2.8</strain>
    </source>
</reference>
<dbReference type="Proteomes" id="UP000548423">
    <property type="component" value="Unassembled WGS sequence"/>
</dbReference>
<sequence length="200" mass="22310">MGLLQIQQNNELPGVNHKLYKSARMAIRKNTWKPLELQDLIHNGTMSKEMALFLCTCVKARLNIVVSGGTGAGKTTLVNALSTFIPKEERNLIGDVRGNDVREIFRKENKELDGFLATGHSSSPSNMIDRLEIIAYLEGMNRPINEIRNKIVGTIDIIVHLSRSNAGIRKITKITEVQGIKGENIVLRDIFTVNPLEGTY</sequence>
<evidence type="ECO:0000259" key="2">
    <source>
        <dbReference type="Pfam" id="PF00437"/>
    </source>
</evidence>
<dbReference type="PANTHER" id="PTHR30486:SF6">
    <property type="entry name" value="TYPE IV PILUS RETRACTATION ATPASE PILT"/>
    <property type="match status" value="1"/>
</dbReference>
<feature type="domain" description="Bacterial type II secretion system protein E" evidence="2">
    <location>
        <begin position="23"/>
        <end position="93"/>
    </location>
</feature>
<comment type="similarity">
    <text evidence="1">Belongs to the GSP E family.</text>
</comment>
<evidence type="ECO:0000313" key="4">
    <source>
        <dbReference type="Proteomes" id="UP000548423"/>
    </source>
</evidence>
<organism evidence="3 4">
    <name type="scientific">Neobacillus niacini</name>
    <dbReference type="NCBI Taxonomy" id="86668"/>
    <lineage>
        <taxon>Bacteria</taxon>
        <taxon>Bacillati</taxon>
        <taxon>Bacillota</taxon>
        <taxon>Bacilli</taxon>
        <taxon>Bacillales</taxon>
        <taxon>Bacillaceae</taxon>
        <taxon>Neobacillus</taxon>
    </lineage>
</organism>
<dbReference type="GO" id="GO:0016887">
    <property type="term" value="F:ATP hydrolysis activity"/>
    <property type="evidence" value="ECO:0007669"/>
    <property type="project" value="InterPro"/>
</dbReference>
<dbReference type="Pfam" id="PF00437">
    <property type="entry name" value="T2SSE"/>
    <property type="match status" value="1"/>
</dbReference>
<name>A0A852TBF2_9BACI</name>
<dbReference type="Gene3D" id="3.40.50.300">
    <property type="entry name" value="P-loop containing nucleotide triphosphate hydrolases"/>
    <property type="match status" value="2"/>
</dbReference>
<dbReference type="InterPro" id="IPR027417">
    <property type="entry name" value="P-loop_NTPase"/>
</dbReference>
<comment type="caution">
    <text evidence="3">The sequence shown here is derived from an EMBL/GenBank/DDBJ whole genome shotgun (WGS) entry which is preliminary data.</text>
</comment>
<dbReference type="EMBL" id="JACCBX010000004">
    <property type="protein sequence ID" value="NYE05541.1"/>
    <property type="molecule type" value="Genomic_DNA"/>
</dbReference>
<reference evidence="4" key="2">
    <citation type="submission" date="2020-08" db="EMBL/GenBank/DDBJ databases">
        <title>The Agave Microbiome: Exploring the role of microbial communities in plant adaptations to desert environments.</title>
        <authorList>
            <person name="Partida-Martinez L.P."/>
        </authorList>
    </citation>
    <scope>NUCLEOTIDE SEQUENCE [LARGE SCALE GENOMIC DNA]</scope>
    <source>
        <strain evidence="4">AT2.8</strain>
    </source>
</reference>
<gene>
    <name evidence="3" type="ORF">F4694_002294</name>
</gene>
<protein>
    <submittedName>
        <fullName evidence="3">Pilus assembly protein CpaF</fullName>
    </submittedName>
</protein>
<dbReference type="InterPro" id="IPR050921">
    <property type="entry name" value="T4SS_GSP_E_ATPase"/>
</dbReference>
<proteinExistence type="inferred from homology"/>